<dbReference type="EMBL" id="CAJVQC010005326">
    <property type="protein sequence ID" value="CAG8552501.1"/>
    <property type="molecule type" value="Genomic_DNA"/>
</dbReference>
<dbReference type="Proteomes" id="UP000789920">
    <property type="component" value="Unassembled WGS sequence"/>
</dbReference>
<proteinExistence type="predicted"/>
<evidence type="ECO:0000313" key="2">
    <source>
        <dbReference type="Proteomes" id="UP000789920"/>
    </source>
</evidence>
<comment type="caution">
    <text evidence="1">The sequence shown here is derived from an EMBL/GenBank/DDBJ whole genome shotgun (WGS) entry which is preliminary data.</text>
</comment>
<accession>A0ACA9LVX3</accession>
<sequence>PIYEKVAQDYSQEPDGEDKTPINYEGGRTEGDFVKFLNEKCGKQRLVGGLLSEEAGKIPELEALVVKFNNAPGKTEISKIIVESQAIADKLNTRPAQYYVKIMNKIVEKDDYAENEIARLDKIIKSGTISGSKIDDFTIRKNILSGFHKDGDKVTHEEL</sequence>
<organism evidence="1 2">
    <name type="scientific">Racocetra persica</name>
    <dbReference type="NCBI Taxonomy" id="160502"/>
    <lineage>
        <taxon>Eukaryota</taxon>
        <taxon>Fungi</taxon>
        <taxon>Fungi incertae sedis</taxon>
        <taxon>Mucoromycota</taxon>
        <taxon>Glomeromycotina</taxon>
        <taxon>Glomeromycetes</taxon>
        <taxon>Diversisporales</taxon>
        <taxon>Gigasporaceae</taxon>
        <taxon>Racocetra</taxon>
    </lineage>
</organism>
<reference evidence="1" key="1">
    <citation type="submission" date="2021-06" db="EMBL/GenBank/DDBJ databases">
        <authorList>
            <person name="Kallberg Y."/>
            <person name="Tangrot J."/>
            <person name="Rosling A."/>
        </authorList>
    </citation>
    <scope>NUCLEOTIDE SEQUENCE</scope>
    <source>
        <strain evidence="1">MA461A</strain>
    </source>
</reference>
<protein>
    <submittedName>
        <fullName evidence="1">32661_t:CDS:1</fullName>
    </submittedName>
</protein>
<evidence type="ECO:0000313" key="1">
    <source>
        <dbReference type="EMBL" id="CAG8552501.1"/>
    </source>
</evidence>
<keyword evidence="2" id="KW-1185">Reference proteome</keyword>
<feature type="non-terminal residue" evidence="1">
    <location>
        <position position="1"/>
    </location>
</feature>
<gene>
    <name evidence="1" type="ORF">RPERSI_LOCUS4018</name>
</gene>
<name>A0ACA9LVX3_9GLOM</name>